<keyword evidence="3" id="KW-1185">Reference proteome</keyword>
<dbReference type="EMBL" id="CM001219">
    <property type="protein sequence ID" value="AES69046.1"/>
    <property type="molecule type" value="Genomic_DNA"/>
</dbReference>
<dbReference type="EnsemblPlants" id="AES69046">
    <property type="protein sequence ID" value="AES69046"/>
    <property type="gene ID" value="MTR_3g021030"/>
</dbReference>
<sequence length="80" mass="8803">MCLPLEEQNLCRRNISDHEQSKAVRMDEWHDGGKCFGVTLAVSGTVVTSLHSALKGACRHVSTPTLKSVIELKTNVKKVL</sequence>
<organism evidence="1 3">
    <name type="scientific">Medicago truncatula</name>
    <name type="common">Barrel medic</name>
    <name type="synonym">Medicago tribuloides</name>
    <dbReference type="NCBI Taxonomy" id="3880"/>
    <lineage>
        <taxon>Eukaryota</taxon>
        <taxon>Viridiplantae</taxon>
        <taxon>Streptophyta</taxon>
        <taxon>Embryophyta</taxon>
        <taxon>Tracheophyta</taxon>
        <taxon>Spermatophyta</taxon>
        <taxon>Magnoliopsida</taxon>
        <taxon>eudicotyledons</taxon>
        <taxon>Gunneridae</taxon>
        <taxon>Pentapetalae</taxon>
        <taxon>rosids</taxon>
        <taxon>fabids</taxon>
        <taxon>Fabales</taxon>
        <taxon>Fabaceae</taxon>
        <taxon>Papilionoideae</taxon>
        <taxon>50 kb inversion clade</taxon>
        <taxon>NPAAA clade</taxon>
        <taxon>Hologalegina</taxon>
        <taxon>IRL clade</taxon>
        <taxon>Trifolieae</taxon>
        <taxon>Medicago</taxon>
    </lineage>
</organism>
<reference evidence="1 3" key="1">
    <citation type="journal article" date="2011" name="Nature">
        <title>The Medicago genome provides insight into the evolution of rhizobial symbioses.</title>
        <authorList>
            <person name="Young N.D."/>
            <person name="Debelle F."/>
            <person name="Oldroyd G.E."/>
            <person name="Geurts R."/>
            <person name="Cannon S.B."/>
            <person name="Udvardi M.K."/>
            <person name="Benedito V.A."/>
            <person name="Mayer K.F."/>
            <person name="Gouzy J."/>
            <person name="Schoof H."/>
            <person name="Van de Peer Y."/>
            <person name="Proost S."/>
            <person name="Cook D.R."/>
            <person name="Meyers B.C."/>
            <person name="Spannagl M."/>
            <person name="Cheung F."/>
            <person name="De Mita S."/>
            <person name="Krishnakumar V."/>
            <person name="Gundlach H."/>
            <person name="Zhou S."/>
            <person name="Mudge J."/>
            <person name="Bharti A.K."/>
            <person name="Murray J.D."/>
            <person name="Naoumkina M.A."/>
            <person name="Rosen B."/>
            <person name="Silverstein K.A."/>
            <person name="Tang H."/>
            <person name="Rombauts S."/>
            <person name="Zhao P.X."/>
            <person name="Zhou P."/>
            <person name="Barbe V."/>
            <person name="Bardou P."/>
            <person name="Bechner M."/>
            <person name="Bellec A."/>
            <person name="Berger A."/>
            <person name="Berges H."/>
            <person name="Bidwell S."/>
            <person name="Bisseling T."/>
            <person name="Choisne N."/>
            <person name="Couloux A."/>
            <person name="Denny R."/>
            <person name="Deshpande S."/>
            <person name="Dai X."/>
            <person name="Doyle J.J."/>
            <person name="Dudez A.M."/>
            <person name="Farmer A.D."/>
            <person name="Fouteau S."/>
            <person name="Franken C."/>
            <person name="Gibelin C."/>
            <person name="Gish J."/>
            <person name="Goldstein S."/>
            <person name="Gonzalez A.J."/>
            <person name="Green P.J."/>
            <person name="Hallab A."/>
            <person name="Hartog M."/>
            <person name="Hua A."/>
            <person name="Humphray S.J."/>
            <person name="Jeong D.H."/>
            <person name="Jing Y."/>
            <person name="Jocker A."/>
            <person name="Kenton S.M."/>
            <person name="Kim D.J."/>
            <person name="Klee K."/>
            <person name="Lai H."/>
            <person name="Lang C."/>
            <person name="Lin S."/>
            <person name="Macmil S.L."/>
            <person name="Magdelenat G."/>
            <person name="Matthews L."/>
            <person name="McCorrison J."/>
            <person name="Monaghan E.L."/>
            <person name="Mun J.H."/>
            <person name="Najar F.Z."/>
            <person name="Nicholson C."/>
            <person name="Noirot C."/>
            <person name="O'Bleness M."/>
            <person name="Paule C.R."/>
            <person name="Poulain J."/>
            <person name="Prion F."/>
            <person name="Qin B."/>
            <person name="Qu C."/>
            <person name="Retzel E.F."/>
            <person name="Riddle C."/>
            <person name="Sallet E."/>
            <person name="Samain S."/>
            <person name="Samson N."/>
            <person name="Sanders I."/>
            <person name="Saurat O."/>
            <person name="Scarpelli C."/>
            <person name="Schiex T."/>
            <person name="Segurens B."/>
            <person name="Severin A.J."/>
            <person name="Sherrier D.J."/>
            <person name="Shi R."/>
            <person name="Sims S."/>
            <person name="Singer S.R."/>
            <person name="Sinharoy S."/>
            <person name="Sterck L."/>
            <person name="Viollet A."/>
            <person name="Wang B.B."/>
            <person name="Wang K."/>
            <person name="Wang M."/>
            <person name="Wang X."/>
            <person name="Warfsmann J."/>
            <person name="Weissenbach J."/>
            <person name="White D.D."/>
            <person name="White J.D."/>
            <person name="Wiley G.B."/>
            <person name="Wincker P."/>
            <person name="Xing Y."/>
            <person name="Yang L."/>
            <person name="Yao Z."/>
            <person name="Ying F."/>
            <person name="Zhai J."/>
            <person name="Zhou L."/>
            <person name="Zuber A."/>
            <person name="Denarie J."/>
            <person name="Dixon R.A."/>
            <person name="May G.D."/>
            <person name="Schwartz D.C."/>
            <person name="Rogers J."/>
            <person name="Quetier F."/>
            <person name="Town C.D."/>
            <person name="Roe B.A."/>
        </authorList>
    </citation>
    <scope>NUCLEOTIDE SEQUENCE [LARGE SCALE GENOMIC DNA]</scope>
    <source>
        <strain evidence="1">A17</strain>
        <strain evidence="2 3">cv. Jemalong A17</strain>
    </source>
</reference>
<accession>G7IWA3</accession>
<dbReference type="PaxDb" id="3880-AES69046"/>
<evidence type="ECO:0000313" key="2">
    <source>
        <dbReference type="EnsemblPlants" id="AES69046"/>
    </source>
</evidence>
<dbReference type="HOGENOM" id="CLU_2593364_0_0_1"/>
<name>G7IWA3_MEDTR</name>
<evidence type="ECO:0000313" key="3">
    <source>
        <dbReference type="Proteomes" id="UP000002051"/>
    </source>
</evidence>
<reference evidence="2" key="3">
    <citation type="submission" date="2015-04" db="UniProtKB">
        <authorList>
            <consortium name="EnsemblPlants"/>
        </authorList>
    </citation>
    <scope>IDENTIFICATION</scope>
    <source>
        <strain evidence="2">cv. Jemalong A17</strain>
    </source>
</reference>
<dbReference type="Proteomes" id="UP000002051">
    <property type="component" value="Chromosome 3"/>
</dbReference>
<evidence type="ECO:0000313" key="1">
    <source>
        <dbReference type="EMBL" id="AES69046.1"/>
    </source>
</evidence>
<reference evidence="1 3" key="2">
    <citation type="journal article" date="2014" name="BMC Genomics">
        <title>An improved genome release (version Mt4.0) for the model legume Medicago truncatula.</title>
        <authorList>
            <person name="Tang H."/>
            <person name="Krishnakumar V."/>
            <person name="Bidwell S."/>
            <person name="Rosen B."/>
            <person name="Chan A."/>
            <person name="Zhou S."/>
            <person name="Gentzbittel L."/>
            <person name="Childs K.L."/>
            <person name="Yandell M."/>
            <person name="Gundlach H."/>
            <person name="Mayer K.F."/>
            <person name="Schwartz D.C."/>
            <person name="Town C.D."/>
        </authorList>
    </citation>
    <scope>GENOME REANNOTATION</scope>
    <source>
        <strain evidence="2 3">cv. Jemalong A17</strain>
    </source>
</reference>
<dbReference type="AlphaFoldDB" id="G7IWA3"/>
<protein>
    <submittedName>
        <fullName evidence="1 2">Uncharacterized protein</fullName>
    </submittedName>
</protein>
<proteinExistence type="predicted"/>
<gene>
    <name evidence="1" type="ordered locus">MTR_3g021030</name>
</gene>